<proteinExistence type="predicted"/>
<sequence length="151" mass="17217">MTDQGFDIAQNIPEIEIFRSPLIRSFTHGATQQLVDAHIIEKNEESPDVNSTTIETDPNLVKFLLDEHPTLLFTPNSVFEGILYTPNEDTTRFGTEILELFAKTLYRNGASIEEVHERLNQIIADKFPSEIQDYFNKTLGIYEPISKLNST</sequence>
<evidence type="ECO:0000313" key="1">
    <source>
        <dbReference type="EMBL" id="PJC32688.1"/>
    </source>
</evidence>
<accession>A0A2M8F075</accession>
<dbReference type="AlphaFoldDB" id="A0A2M8F075"/>
<dbReference type="EMBL" id="PFSC01000072">
    <property type="protein sequence ID" value="PJC32688.1"/>
    <property type="molecule type" value="Genomic_DNA"/>
</dbReference>
<evidence type="ECO:0000313" key="2">
    <source>
        <dbReference type="Proteomes" id="UP000231383"/>
    </source>
</evidence>
<comment type="caution">
    <text evidence="1">The sequence shown here is derived from an EMBL/GenBank/DDBJ whole genome shotgun (WGS) entry which is preliminary data.</text>
</comment>
<organism evidence="1 2">
    <name type="scientific">Candidatus Roizmanbacteria bacterium CG_4_9_14_0_2_um_filter_39_13</name>
    <dbReference type="NCBI Taxonomy" id="1974839"/>
    <lineage>
        <taxon>Bacteria</taxon>
        <taxon>Candidatus Roizmaniibacteriota</taxon>
    </lineage>
</organism>
<gene>
    <name evidence="1" type="ORF">CO051_02685</name>
</gene>
<protein>
    <submittedName>
        <fullName evidence="1">Uncharacterized protein</fullName>
    </submittedName>
</protein>
<name>A0A2M8F075_9BACT</name>
<dbReference type="Proteomes" id="UP000231383">
    <property type="component" value="Unassembled WGS sequence"/>
</dbReference>
<reference evidence="2" key="1">
    <citation type="submission" date="2017-09" db="EMBL/GenBank/DDBJ databases">
        <title>Depth-based differentiation of microbial function through sediment-hosted aquifers and enrichment of novel symbionts in the deep terrestrial subsurface.</title>
        <authorList>
            <person name="Probst A.J."/>
            <person name="Ladd B."/>
            <person name="Jarett J.K."/>
            <person name="Geller-Mcgrath D.E."/>
            <person name="Sieber C.M.K."/>
            <person name="Emerson J.B."/>
            <person name="Anantharaman K."/>
            <person name="Thomas B.C."/>
            <person name="Malmstrom R."/>
            <person name="Stieglmeier M."/>
            <person name="Klingl A."/>
            <person name="Woyke T."/>
            <person name="Ryan C.M."/>
            <person name="Banfield J.F."/>
        </authorList>
    </citation>
    <scope>NUCLEOTIDE SEQUENCE [LARGE SCALE GENOMIC DNA]</scope>
</reference>